<evidence type="ECO:0000313" key="4">
    <source>
        <dbReference type="Proteomes" id="UP000692954"/>
    </source>
</evidence>
<accession>A0A8S1M3S8</accession>
<dbReference type="AlphaFoldDB" id="A0A8S1M3S8"/>
<dbReference type="Pfam" id="PF00092">
    <property type="entry name" value="VWA"/>
    <property type="match status" value="1"/>
</dbReference>
<name>A0A8S1M3S8_9CILI</name>
<sequence length="565" mass="65203">MDQINKSQIDQINNQQRLIQEKQQQNQIQVNQLNFAQFALPKQFSLNAQPNQENKKSEGYLMQDDEFIDPVKEQVKKSAKNYDLNKELSFELKALNKIQKSSSMKNQYIPAMISLKTKETYIEADNQNQRAGVDLICLIDRSSSMMGDKIEMVRQTLLILLNFLGSKDRLQLIIFNGTAERITPLKCVSEENRNYFEQKIKEIAACGSTDISSATKIAFQQLKDRQYRNTVTSIFLLSDGQDDSAFMNIQNQISQIQDVFTLNTFGFGKDNDAKMMTEISNLKDGSFYFVQEISLLDEFFVDALGELISVVGEQISIQLQYVSQSPFQDIKISKTFGTMWNLKDNKYEIHLPQIACGTRKDYVFELELPKTNCQFNDNQRNVKLIQAQLTITDTQTKQVISKQDCLELVILNENEEHNQNEDDIDVYCQYFRVKGTDVINSARQLCEAHQNDQALTLINEMLIQIKSKQKVAASDQCQGIIQDLEQALLASKKKEYFNYGRAQMCQMVNNNFQQKGLNSQFDYQGQQKQQMHPGIYQNFCSNQMMQCAQINKPPQLNYQFLKKPQ</sequence>
<reference evidence="3" key="1">
    <citation type="submission" date="2021-01" db="EMBL/GenBank/DDBJ databases">
        <authorList>
            <consortium name="Genoscope - CEA"/>
            <person name="William W."/>
        </authorList>
    </citation>
    <scope>NUCLEOTIDE SEQUENCE</scope>
</reference>
<organism evidence="3 4">
    <name type="scientific">Paramecium sonneborni</name>
    <dbReference type="NCBI Taxonomy" id="65129"/>
    <lineage>
        <taxon>Eukaryota</taxon>
        <taxon>Sar</taxon>
        <taxon>Alveolata</taxon>
        <taxon>Ciliophora</taxon>
        <taxon>Intramacronucleata</taxon>
        <taxon>Oligohymenophorea</taxon>
        <taxon>Peniculida</taxon>
        <taxon>Parameciidae</taxon>
        <taxon>Paramecium</taxon>
    </lineage>
</organism>
<dbReference type="SMART" id="SM00327">
    <property type="entry name" value="VWA"/>
    <property type="match status" value="1"/>
</dbReference>
<comment type="caution">
    <text evidence="3">The sequence shown here is derived from an EMBL/GenBank/DDBJ whole genome shotgun (WGS) entry which is preliminary data.</text>
</comment>
<dbReference type="PROSITE" id="PS50234">
    <property type="entry name" value="VWFA"/>
    <property type="match status" value="1"/>
</dbReference>
<keyword evidence="4" id="KW-1185">Reference proteome</keyword>
<evidence type="ECO:0000256" key="1">
    <source>
        <dbReference type="SAM" id="Coils"/>
    </source>
</evidence>
<dbReference type="EMBL" id="CAJJDN010000026">
    <property type="protein sequence ID" value="CAD8069764.1"/>
    <property type="molecule type" value="Genomic_DNA"/>
</dbReference>
<dbReference type="PANTHER" id="PTHR10579:SF43">
    <property type="entry name" value="ZINC FINGER (C3HC4-TYPE RING FINGER) FAMILY PROTEIN"/>
    <property type="match status" value="1"/>
</dbReference>
<protein>
    <recommendedName>
        <fullName evidence="2">VWFA domain-containing protein</fullName>
    </recommendedName>
</protein>
<keyword evidence="1" id="KW-0175">Coiled coil</keyword>
<dbReference type="PANTHER" id="PTHR10579">
    <property type="entry name" value="CALCIUM-ACTIVATED CHLORIDE CHANNEL REGULATOR"/>
    <property type="match status" value="1"/>
</dbReference>
<dbReference type="Proteomes" id="UP000692954">
    <property type="component" value="Unassembled WGS sequence"/>
</dbReference>
<feature type="coiled-coil region" evidence="1">
    <location>
        <begin position="5"/>
        <end position="32"/>
    </location>
</feature>
<gene>
    <name evidence="3" type="ORF">PSON_ATCC_30995.1.T0260009</name>
</gene>
<evidence type="ECO:0000313" key="3">
    <source>
        <dbReference type="EMBL" id="CAD8069764.1"/>
    </source>
</evidence>
<evidence type="ECO:0000259" key="2">
    <source>
        <dbReference type="PROSITE" id="PS50234"/>
    </source>
</evidence>
<proteinExistence type="predicted"/>
<dbReference type="InterPro" id="IPR002035">
    <property type="entry name" value="VWF_A"/>
</dbReference>
<dbReference type="OrthoDB" id="687730at2759"/>
<feature type="domain" description="VWFA" evidence="2">
    <location>
        <begin position="134"/>
        <end position="304"/>
    </location>
</feature>
<dbReference type="InterPro" id="IPR051266">
    <property type="entry name" value="CLCR"/>
</dbReference>